<dbReference type="FunFam" id="3.30.559.10:FF:000008">
    <property type="entry name" value="Tryptamine hydroxycinnamoyl transferase"/>
    <property type="match status" value="1"/>
</dbReference>
<comment type="similarity">
    <text evidence="1">Belongs to the plant acyltransferase family.</text>
</comment>
<evidence type="ECO:0000256" key="3">
    <source>
        <dbReference type="ARBA" id="ARBA00023315"/>
    </source>
</evidence>
<name>A0ABD3GN11_9MARC</name>
<dbReference type="FunFam" id="3.30.559.10:FF:000015">
    <property type="entry name" value="Spermidine hydroxycinnamoyl transferase"/>
    <property type="match status" value="1"/>
</dbReference>
<evidence type="ECO:0000313" key="5">
    <source>
        <dbReference type="Proteomes" id="UP001633002"/>
    </source>
</evidence>
<sequence length="569" mass="62178">MAGSICSGFSEITGDLPDYPAMKITIRESTMVRPLAETPTAPLWNSNVDLVIPRIHVASVYFYRPNGRPDFFSGEIMKEALGKALIPFYPMAARLRRGEDGRIEINCNGEGVLLVEAETDARIDDFGVFAPQPSFQQLVPAVDVSGDVGSFPLLVLQVTHLKCGGVAFGVGMQHHIADGMSGIHFINTIADMARGESLKVHPYIDRTLLRARSPPTPKFPHVEYQPPPTLITHANEGNRGTADASFFQHDDDLQQLDRFGSFGEKSAGRQERGGLYSVFLRGLRSTVVRKGATGLFGFLSGLWSFVRSGAADEFHAKGYKSDSKDDGDFFLSKEKLGNVSAKGSAAADMAASLTSPPPMAVEVFKFTREQLAILKKKAAEGGNTVQYTSYEMLSAHIWRCVSIARGLKGAQESKLYIATDGRTRMVPPLPKGYFGNVIFTSTPIARADDLVEKPTHFGASKIHESVARMDDEYLKSALDYLELQPDLSKLVRGSHTFRSPNLGITSWARLPIYDADFGWGRPIFMGPAVIPYDGLCYVLPSPTNDGSLTISLGLGADYMPKFADLIHQL</sequence>
<dbReference type="AlphaFoldDB" id="A0ABD3GN11"/>
<dbReference type="InterPro" id="IPR050317">
    <property type="entry name" value="Plant_Fungal_Acyltransferase"/>
</dbReference>
<evidence type="ECO:0000256" key="2">
    <source>
        <dbReference type="ARBA" id="ARBA00022679"/>
    </source>
</evidence>
<gene>
    <name evidence="4" type="ORF">R1sor_023289</name>
</gene>
<dbReference type="Proteomes" id="UP001633002">
    <property type="component" value="Unassembled WGS sequence"/>
</dbReference>
<dbReference type="GO" id="GO:0016747">
    <property type="term" value="F:acyltransferase activity, transferring groups other than amino-acyl groups"/>
    <property type="evidence" value="ECO:0007669"/>
    <property type="project" value="UniProtKB-ARBA"/>
</dbReference>
<proteinExistence type="inferred from homology"/>
<accession>A0ABD3GN11</accession>
<dbReference type="PANTHER" id="PTHR31642">
    <property type="entry name" value="TRICHOTHECENE 3-O-ACETYLTRANSFERASE"/>
    <property type="match status" value="1"/>
</dbReference>
<dbReference type="EMBL" id="JBJQOH010000007">
    <property type="protein sequence ID" value="KAL3680333.1"/>
    <property type="molecule type" value="Genomic_DNA"/>
</dbReference>
<dbReference type="Gene3D" id="3.30.559.10">
    <property type="entry name" value="Chloramphenicol acetyltransferase-like domain"/>
    <property type="match status" value="2"/>
</dbReference>
<dbReference type="PANTHER" id="PTHR31642:SF11">
    <property type="entry name" value="SHIKIMATE O-HYDROXYCINNAMOYLTRANSFERASE"/>
    <property type="match status" value="1"/>
</dbReference>
<keyword evidence="2" id="KW-0808">Transferase</keyword>
<keyword evidence="3" id="KW-0012">Acyltransferase</keyword>
<evidence type="ECO:0008006" key="6">
    <source>
        <dbReference type="Google" id="ProtNLM"/>
    </source>
</evidence>
<evidence type="ECO:0000313" key="4">
    <source>
        <dbReference type="EMBL" id="KAL3680333.1"/>
    </source>
</evidence>
<organism evidence="4 5">
    <name type="scientific">Riccia sorocarpa</name>
    <dbReference type="NCBI Taxonomy" id="122646"/>
    <lineage>
        <taxon>Eukaryota</taxon>
        <taxon>Viridiplantae</taxon>
        <taxon>Streptophyta</taxon>
        <taxon>Embryophyta</taxon>
        <taxon>Marchantiophyta</taxon>
        <taxon>Marchantiopsida</taxon>
        <taxon>Marchantiidae</taxon>
        <taxon>Marchantiales</taxon>
        <taxon>Ricciaceae</taxon>
        <taxon>Riccia</taxon>
    </lineage>
</organism>
<keyword evidence="5" id="KW-1185">Reference proteome</keyword>
<dbReference type="InterPro" id="IPR023213">
    <property type="entry name" value="CAT-like_dom_sf"/>
</dbReference>
<comment type="caution">
    <text evidence="4">The sequence shown here is derived from an EMBL/GenBank/DDBJ whole genome shotgun (WGS) entry which is preliminary data.</text>
</comment>
<protein>
    <recommendedName>
        <fullName evidence="6">Shikimate O-hydroxycinnamoyltransferase</fullName>
    </recommendedName>
</protein>
<dbReference type="Pfam" id="PF02458">
    <property type="entry name" value="Transferase"/>
    <property type="match status" value="2"/>
</dbReference>
<reference evidence="4 5" key="1">
    <citation type="submission" date="2024-09" db="EMBL/GenBank/DDBJ databases">
        <title>Chromosome-scale assembly of Riccia sorocarpa.</title>
        <authorList>
            <person name="Paukszto L."/>
        </authorList>
    </citation>
    <scope>NUCLEOTIDE SEQUENCE [LARGE SCALE GENOMIC DNA]</scope>
    <source>
        <strain evidence="4">LP-2024</strain>
        <tissue evidence="4">Aerial parts of the thallus</tissue>
    </source>
</reference>
<evidence type="ECO:0000256" key="1">
    <source>
        <dbReference type="ARBA" id="ARBA00009861"/>
    </source>
</evidence>